<dbReference type="GO" id="GO:0005840">
    <property type="term" value="C:ribosome"/>
    <property type="evidence" value="ECO:0007669"/>
    <property type="project" value="UniProtKB-KW"/>
</dbReference>
<dbReference type="SUPFAM" id="SSF53335">
    <property type="entry name" value="S-adenosyl-L-methionine-dependent methyltransferases"/>
    <property type="match status" value="1"/>
</dbReference>
<feature type="binding site" evidence="6">
    <location>
        <position position="226"/>
    </location>
    <ligand>
        <name>S-adenosyl-L-methionine</name>
        <dbReference type="ChEBI" id="CHEBI:59789"/>
    </ligand>
</feature>
<dbReference type="Gene3D" id="3.40.50.150">
    <property type="entry name" value="Vaccinia Virus protein VP39"/>
    <property type="match status" value="1"/>
</dbReference>
<dbReference type="GO" id="GO:0005737">
    <property type="term" value="C:cytoplasm"/>
    <property type="evidence" value="ECO:0007669"/>
    <property type="project" value="UniProtKB-SubCell"/>
</dbReference>
<dbReference type="CDD" id="cd02440">
    <property type="entry name" value="AdoMet_MTases"/>
    <property type="match status" value="1"/>
</dbReference>
<reference evidence="7 8" key="1">
    <citation type="submission" date="2016-11" db="EMBL/GenBank/DDBJ databases">
        <title>Comparative genomics of Bartonella apis.</title>
        <authorList>
            <person name="Engel P."/>
        </authorList>
    </citation>
    <scope>NUCLEOTIDE SEQUENCE [LARGE SCALE GENOMIC DNA]</scope>
    <source>
        <strain evidence="7 8">BBC0122</strain>
    </source>
</reference>
<dbReference type="HAMAP" id="MF_00735">
    <property type="entry name" value="Methyltr_PrmA"/>
    <property type="match status" value="1"/>
</dbReference>
<dbReference type="InterPro" id="IPR004498">
    <property type="entry name" value="Ribosomal_PrmA_MeTrfase"/>
</dbReference>
<comment type="similarity">
    <text evidence="1 6">Belongs to the methyltransferase superfamily. PrmA family.</text>
</comment>
<dbReference type="InterPro" id="IPR050078">
    <property type="entry name" value="Ribosomal_L11_MeTrfase_PrmA"/>
</dbReference>
<dbReference type="EMBL" id="CP015625">
    <property type="protein sequence ID" value="AQT47629.1"/>
    <property type="molecule type" value="Genomic_DNA"/>
</dbReference>
<name>A0A1U9MIT9_9HYPH</name>
<evidence type="ECO:0000313" key="8">
    <source>
        <dbReference type="Proteomes" id="UP000189632"/>
    </source>
</evidence>
<keyword evidence="7" id="KW-0689">Ribosomal protein</keyword>
<comment type="catalytic activity">
    <reaction evidence="6">
        <text>L-lysyl-[protein] + 3 S-adenosyl-L-methionine = N(6),N(6),N(6)-trimethyl-L-lysyl-[protein] + 3 S-adenosyl-L-homocysteine + 3 H(+)</text>
        <dbReference type="Rhea" id="RHEA:54192"/>
        <dbReference type="Rhea" id="RHEA-COMP:9752"/>
        <dbReference type="Rhea" id="RHEA-COMP:13826"/>
        <dbReference type="ChEBI" id="CHEBI:15378"/>
        <dbReference type="ChEBI" id="CHEBI:29969"/>
        <dbReference type="ChEBI" id="CHEBI:57856"/>
        <dbReference type="ChEBI" id="CHEBI:59789"/>
        <dbReference type="ChEBI" id="CHEBI:61961"/>
    </reaction>
</comment>
<evidence type="ECO:0000256" key="1">
    <source>
        <dbReference type="ARBA" id="ARBA00009741"/>
    </source>
</evidence>
<organism evidence="7 8">
    <name type="scientific">Bartonella choladocola</name>
    <dbReference type="NCBI Taxonomy" id="2750995"/>
    <lineage>
        <taxon>Bacteria</taxon>
        <taxon>Pseudomonadati</taxon>
        <taxon>Pseudomonadota</taxon>
        <taxon>Alphaproteobacteria</taxon>
        <taxon>Hyphomicrobiales</taxon>
        <taxon>Bartonellaceae</taxon>
        <taxon>Bartonella</taxon>
    </lineage>
</organism>
<dbReference type="GO" id="GO:0032259">
    <property type="term" value="P:methylation"/>
    <property type="evidence" value="ECO:0007669"/>
    <property type="project" value="UniProtKB-KW"/>
</dbReference>
<dbReference type="AlphaFoldDB" id="A0A1U9MIT9"/>
<evidence type="ECO:0000256" key="2">
    <source>
        <dbReference type="ARBA" id="ARBA00022490"/>
    </source>
</evidence>
<dbReference type="PANTHER" id="PTHR43648">
    <property type="entry name" value="ELECTRON TRANSFER FLAVOPROTEIN BETA SUBUNIT LYSINE METHYLTRANSFERASE"/>
    <property type="match status" value="1"/>
</dbReference>
<dbReference type="GO" id="GO:0016279">
    <property type="term" value="F:protein-lysine N-methyltransferase activity"/>
    <property type="evidence" value="ECO:0007669"/>
    <property type="project" value="RHEA"/>
</dbReference>
<keyword evidence="2 6" id="KW-0963">Cytoplasm</keyword>
<dbReference type="STRING" id="1686310.BBC0244_015130"/>
<proteinExistence type="inferred from homology"/>
<comment type="function">
    <text evidence="6">Methylates ribosomal protein L11.</text>
</comment>
<accession>A0A1U9MIT9</accession>
<keyword evidence="3 6" id="KW-0489">Methyltransferase</keyword>
<dbReference type="KEGG" id="bapi:BBC0122_015250"/>
<gene>
    <name evidence="6" type="primary">prmA</name>
    <name evidence="7" type="ORF">BBC0122_015250</name>
</gene>
<keyword evidence="7" id="KW-0687">Ribonucleoprotein</keyword>
<feature type="binding site" evidence="6">
    <location>
        <position position="157"/>
    </location>
    <ligand>
        <name>S-adenosyl-L-methionine</name>
        <dbReference type="ChEBI" id="CHEBI:59789"/>
    </ligand>
</feature>
<dbReference type="NCBIfam" id="NF001784">
    <property type="entry name" value="PRK00517.2-1"/>
    <property type="match status" value="1"/>
</dbReference>
<dbReference type="PIRSF" id="PIRSF000401">
    <property type="entry name" value="RPL11_MTase"/>
    <property type="match status" value="1"/>
</dbReference>
<sequence length="288" mass="31484">MGQIRLHYKSPKRDAEKQYELLDHAFEDEAFPLAITEIDEANAIYEVSLYVDELEKNSVLPRFARVLGVNENNIEIEVLPDIDWVSHSLEGLNPVRAGRFFVHGSHDRDKVKPGDLAIEIDAGQAFGTGHHGTTVGCLELIADVMEHEKPQNALDLGTGSGILAIGIALIKPIRILATDIDPIAIKVAKENFALNGVAKTITAITATGLDDEEIKKRVPFDLIVANILANPLIELAPQMVPALKKGGSIVLSGILEEQHDRVVKAFEAAGAKYIKTLHHEGWVAIHLK</sequence>
<evidence type="ECO:0000256" key="4">
    <source>
        <dbReference type="ARBA" id="ARBA00022679"/>
    </source>
</evidence>
<evidence type="ECO:0000313" key="7">
    <source>
        <dbReference type="EMBL" id="AQT47629.1"/>
    </source>
</evidence>
<dbReference type="Pfam" id="PF06325">
    <property type="entry name" value="PrmA"/>
    <property type="match status" value="1"/>
</dbReference>
<dbReference type="Proteomes" id="UP000189632">
    <property type="component" value="Chromosome"/>
</dbReference>
<feature type="binding site" evidence="6">
    <location>
        <position position="134"/>
    </location>
    <ligand>
        <name>S-adenosyl-L-methionine</name>
        <dbReference type="ChEBI" id="CHEBI:59789"/>
    </ligand>
</feature>
<keyword evidence="5 6" id="KW-0949">S-adenosyl-L-methionine</keyword>
<protein>
    <recommendedName>
        <fullName evidence="6">Ribosomal protein L11 methyltransferase</fullName>
        <shortName evidence="6">L11 Mtase</shortName>
        <ecNumber evidence="6">2.1.1.-</ecNumber>
    </recommendedName>
</protein>
<evidence type="ECO:0000256" key="5">
    <source>
        <dbReference type="ARBA" id="ARBA00022691"/>
    </source>
</evidence>
<feature type="binding site" evidence="6">
    <location>
        <position position="179"/>
    </location>
    <ligand>
        <name>S-adenosyl-L-methionine</name>
        <dbReference type="ChEBI" id="CHEBI:59789"/>
    </ligand>
</feature>
<evidence type="ECO:0000256" key="6">
    <source>
        <dbReference type="HAMAP-Rule" id="MF_00735"/>
    </source>
</evidence>
<evidence type="ECO:0000256" key="3">
    <source>
        <dbReference type="ARBA" id="ARBA00022603"/>
    </source>
</evidence>
<keyword evidence="4 6" id="KW-0808">Transferase</keyword>
<dbReference type="InterPro" id="IPR029063">
    <property type="entry name" value="SAM-dependent_MTases_sf"/>
</dbReference>
<dbReference type="EC" id="2.1.1.-" evidence="6"/>
<comment type="subcellular location">
    <subcellularLocation>
        <location evidence="6">Cytoplasm</location>
    </subcellularLocation>
</comment>
<keyword evidence="8" id="KW-1185">Reference proteome</keyword>
<dbReference type="PANTHER" id="PTHR43648:SF1">
    <property type="entry name" value="ELECTRON TRANSFER FLAVOPROTEIN BETA SUBUNIT LYSINE METHYLTRANSFERASE"/>
    <property type="match status" value="1"/>
</dbReference>